<feature type="region of interest" description="Disordered" evidence="1">
    <location>
        <begin position="1"/>
        <end position="155"/>
    </location>
</feature>
<keyword evidence="4" id="KW-1185">Reference proteome</keyword>
<feature type="compositionally biased region" description="Acidic residues" evidence="1">
    <location>
        <begin position="136"/>
        <end position="155"/>
    </location>
</feature>
<dbReference type="AlphaFoldDB" id="A0A9P4MZZ5"/>
<dbReference type="Pfam" id="PF10263">
    <property type="entry name" value="SprT-like"/>
    <property type="match status" value="1"/>
</dbReference>
<dbReference type="EMBL" id="ML986692">
    <property type="protein sequence ID" value="KAF2259978.1"/>
    <property type="molecule type" value="Genomic_DNA"/>
</dbReference>
<protein>
    <recommendedName>
        <fullName evidence="2">SprT-like domain-containing protein</fullName>
    </recommendedName>
</protein>
<feature type="region of interest" description="Disordered" evidence="1">
    <location>
        <begin position="177"/>
        <end position="257"/>
    </location>
</feature>
<feature type="non-terminal residue" evidence="3">
    <location>
        <position position="702"/>
    </location>
</feature>
<feature type="compositionally biased region" description="Low complexity" evidence="1">
    <location>
        <begin position="284"/>
        <end position="307"/>
    </location>
</feature>
<evidence type="ECO:0000256" key="1">
    <source>
        <dbReference type="SAM" id="MobiDB-lite"/>
    </source>
</evidence>
<dbReference type="PANTHER" id="PTHR23099:SF0">
    <property type="entry name" value="GERM CELL NUCLEAR ACIDIC PROTEIN"/>
    <property type="match status" value="1"/>
</dbReference>
<feature type="region of interest" description="Disordered" evidence="1">
    <location>
        <begin position="274"/>
        <end position="365"/>
    </location>
</feature>
<evidence type="ECO:0000259" key="2">
    <source>
        <dbReference type="SMART" id="SM00731"/>
    </source>
</evidence>
<feature type="region of interest" description="Disordered" evidence="1">
    <location>
        <begin position="405"/>
        <end position="443"/>
    </location>
</feature>
<feature type="domain" description="SprT-like" evidence="2">
    <location>
        <begin position="467"/>
        <end position="637"/>
    </location>
</feature>
<sequence length="702" mass="79224">MARLRKPIHSEPAPAPPNVPVPALKQTRTSPRKAAESPVKRNTRPVSQDDEESVSMPKAPASFTPRKQRILRPVASNSRLLRRLSHESLASPEKSERTERRRGGRNGPGYLYSRSLARTVARKKEAKKVETKVETADEVEAMEEQLGQDENEEVDTSLWCRDEELIFRKEVDVFVEEEVGDREGSIREEQEEDDEDDEDDDEDPVVGVRNRQRYLNHEVVESESEWEPEIEPKPEQEPTRKPSEMPPPPLIPAKLPFQKGHSTILSWAQEVIDLTSSPEPPPSSILLPPNRSTSLAQSSSRPTSSSSNDAAAILQYIPTPTKCRSPKKAPPISRPSTPPPPPASPSRLVSPSKKQPRIPKAPNLRPSLDAFWSADVVNNWNDQHSPSKPLLSPRKQKWLKALKKQDNDIASDSDSNASFPSPTTSPKKSRSPLKANIPPNSPTVANIHAQQKSFQAKKHALAQSFLANLDTIITNGQIAQLSRSTGGIKLAWSRSLLTTAGRATWRREQLRLRTGPLSTDLKQEIRHHCTIELAEKIIVDESRLYNVLAHEFCHLTTFMISNIRNAPHGKEFKGWAKLVSDRFQHLGVQVTTKHSYEISYKFVWTCTNCLYEFKRHSRSVNPERHSCGRCRGRLVQTKPVPRGAAAAATPGGKREMSEYQVFVKRNFGRVKREMAERGVDYQMGKVMEEVAREYRETKEREK</sequence>
<evidence type="ECO:0000313" key="3">
    <source>
        <dbReference type="EMBL" id="KAF2259978.1"/>
    </source>
</evidence>
<evidence type="ECO:0000313" key="4">
    <source>
        <dbReference type="Proteomes" id="UP000800093"/>
    </source>
</evidence>
<proteinExistence type="predicted"/>
<feature type="compositionally biased region" description="Low complexity" evidence="1">
    <location>
        <begin position="408"/>
        <end position="426"/>
    </location>
</feature>
<dbReference type="Proteomes" id="UP000800093">
    <property type="component" value="Unassembled WGS sequence"/>
</dbReference>
<name>A0A9P4MZZ5_9PLEO</name>
<dbReference type="InterPro" id="IPR035240">
    <property type="entry name" value="SprT_Zn_ribbon"/>
</dbReference>
<dbReference type="InterPro" id="IPR006640">
    <property type="entry name" value="SprT-like_domain"/>
</dbReference>
<reference evidence="4" key="1">
    <citation type="journal article" date="2020" name="Stud. Mycol.">
        <title>101 Dothideomycetes genomes: A test case for predicting lifestyles and emergence of pathogens.</title>
        <authorList>
            <person name="Haridas S."/>
            <person name="Albert R."/>
            <person name="Binder M."/>
            <person name="Bloem J."/>
            <person name="LaButti K."/>
            <person name="Salamov A."/>
            <person name="Andreopoulos B."/>
            <person name="Baker S."/>
            <person name="Barry K."/>
            <person name="Bills G."/>
            <person name="Bluhm B."/>
            <person name="Cannon C."/>
            <person name="Castanera R."/>
            <person name="Culley D."/>
            <person name="Daum C."/>
            <person name="Ezra D."/>
            <person name="Gonzalez J."/>
            <person name="Henrissat B."/>
            <person name="Kuo A."/>
            <person name="Liang C."/>
            <person name="Lipzen A."/>
            <person name="Lutzoni F."/>
            <person name="Magnuson J."/>
            <person name="Mondo S."/>
            <person name="Nolan M."/>
            <person name="Ohm R."/>
            <person name="Pangilinan J."/>
            <person name="Park H.-J."/>
            <person name="Ramirez L."/>
            <person name="Alfaro M."/>
            <person name="Sun H."/>
            <person name="Tritt A."/>
            <person name="Yoshinaga Y."/>
            <person name="Zwiers L.-H."/>
            <person name="Turgeon B."/>
            <person name="Goodwin S."/>
            <person name="Spatafora J."/>
            <person name="Crous P."/>
            <person name="Grigoriev I."/>
        </authorList>
    </citation>
    <scope>NUCLEOTIDE SEQUENCE [LARGE SCALE GENOMIC DNA]</scope>
    <source>
        <strain evidence="4">CBS 304.66</strain>
    </source>
</reference>
<feature type="compositionally biased region" description="Acidic residues" evidence="1">
    <location>
        <begin position="189"/>
        <end position="204"/>
    </location>
</feature>
<dbReference type="PANTHER" id="PTHR23099">
    <property type="entry name" value="TRANSCRIPTIONAL REGULATOR"/>
    <property type="match status" value="1"/>
</dbReference>
<comment type="caution">
    <text evidence="3">The sequence shown here is derived from an EMBL/GenBank/DDBJ whole genome shotgun (WGS) entry which is preliminary data.</text>
</comment>
<accession>A0A9P4MZZ5</accession>
<feature type="compositionally biased region" description="Pro residues" evidence="1">
    <location>
        <begin position="328"/>
        <end position="344"/>
    </location>
</feature>
<organism evidence="3 4">
    <name type="scientific">Lojkania enalia</name>
    <dbReference type="NCBI Taxonomy" id="147567"/>
    <lineage>
        <taxon>Eukaryota</taxon>
        <taxon>Fungi</taxon>
        <taxon>Dikarya</taxon>
        <taxon>Ascomycota</taxon>
        <taxon>Pezizomycotina</taxon>
        <taxon>Dothideomycetes</taxon>
        <taxon>Pleosporomycetidae</taxon>
        <taxon>Pleosporales</taxon>
        <taxon>Pleosporales incertae sedis</taxon>
        <taxon>Lojkania</taxon>
    </lineage>
</organism>
<feature type="compositionally biased region" description="Basic and acidic residues" evidence="1">
    <location>
        <begin position="230"/>
        <end position="243"/>
    </location>
</feature>
<dbReference type="GO" id="GO:0006950">
    <property type="term" value="P:response to stress"/>
    <property type="evidence" value="ECO:0007669"/>
    <property type="project" value="UniProtKB-ARBA"/>
</dbReference>
<dbReference type="Pfam" id="PF17283">
    <property type="entry name" value="Zn_ribbon_SprT"/>
    <property type="match status" value="1"/>
</dbReference>
<dbReference type="SMART" id="SM00731">
    <property type="entry name" value="SprT"/>
    <property type="match status" value="1"/>
</dbReference>
<gene>
    <name evidence="3" type="ORF">CC78DRAFT_502352</name>
</gene>
<dbReference type="OrthoDB" id="20772at2759"/>
<dbReference type="GO" id="GO:0005634">
    <property type="term" value="C:nucleus"/>
    <property type="evidence" value="ECO:0007669"/>
    <property type="project" value="TreeGrafter"/>
</dbReference>